<feature type="domain" description="RNase H type-1" evidence="1">
    <location>
        <begin position="36"/>
        <end position="95"/>
    </location>
</feature>
<dbReference type="PANTHER" id="PTHR47074">
    <property type="entry name" value="BNAC02G40300D PROTEIN"/>
    <property type="match status" value="1"/>
</dbReference>
<proteinExistence type="predicted"/>
<evidence type="ECO:0000313" key="3">
    <source>
        <dbReference type="Proteomes" id="UP000237105"/>
    </source>
</evidence>
<dbReference type="EMBL" id="JXTB01000054">
    <property type="protein sequence ID" value="PON69778.1"/>
    <property type="molecule type" value="Genomic_DNA"/>
</dbReference>
<gene>
    <name evidence="2" type="ORF">PanWU01x14_085620</name>
</gene>
<dbReference type="Proteomes" id="UP000237105">
    <property type="component" value="Unassembled WGS sequence"/>
</dbReference>
<evidence type="ECO:0000259" key="1">
    <source>
        <dbReference type="Pfam" id="PF13456"/>
    </source>
</evidence>
<dbReference type="InterPro" id="IPR052929">
    <property type="entry name" value="RNase_H-like_EbsB-rel"/>
</dbReference>
<comment type="caution">
    <text evidence="2">The sequence shown here is derived from an EMBL/GenBank/DDBJ whole genome shotgun (WGS) entry which is preliminary data.</text>
</comment>
<accession>A0A2P5D930</accession>
<organism evidence="2 3">
    <name type="scientific">Parasponia andersonii</name>
    <name type="common">Sponia andersonii</name>
    <dbReference type="NCBI Taxonomy" id="3476"/>
    <lineage>
        <taxon>Eukaryota</taxon>
        <taxon>Viridiplantae</taxon>
        <taxon>Streptophyta</taxon>
        <taxon>Embryophyta</taxon>
        <taxon>Tracheophyta</taxon>
        <taxon>Spermatophyta</taxon>
        <taxon>Magnoliopsida</taxon>
        <taxon>eudicotyledons</taxon>
        <taxon>Gunneridae</taxon>
        <taxon>Pentapetalae</taxon>
        <taxon>rosids</taxon>
        <taxon>fabids</taxon>
        <taxon>Rosales</taxon>
        <taxon>Cannabaceae</taxon>
        <taxon>Parasponia</taxon>
    </lineage>
</organism>
<dbReference type="GO" id="GO:0003676">
    <property type="term" value="F:nucleic acid binding"/>
    <property type="evidence" value="ECO:0007669"/>
    <property type="project" value="InterPro"/>
</dbReference>
<protein>
    <recommendedName>
        <fullName evidence="1">RNase H type-1 domain-containing protein</fullName>
    </recommendedName>
</protein>
<reference evidence="3" key="1">
    <citation type="submission" date="2016-06" db="EMBL/GenBank/DDBJ databases">
        <title>Parallel loss of symbiosis genes in relatives of nitrogen-fixing non-legume Parasponia.</title>
        <authorList>
            <person name="Van Velzen R."/>
            <person name="Holmer R."/>
            <person name="Bu F."/>
            <person name="Rutten L."/>
            <person name="Van Zeijl A."/>
            <person name="Liu W."/>
            <person name="Santuari L."/>
            <person name="Cao Q."/>
            <person name="Sharma T."/>
            <person name="Shen D."/>
            <person name="Roswanjaya Y."/>
            <person name="Wardhani T."/>
            <person name="Kalhor M.S."/>
            <person name="Jansen J."/>
            <person name="Van den Hoogen J."/>
            <person name="Gungor B."/>
            <person name="Hartog M."/>
            <person name="Hontelez J."/>
            <person name="Verver J."/>
            <person name="Yang W.-C."/>
            <person name="Schijlen E."/>
            <person name="Repin R."/>
            <person name="Schilthuizen M."/>
            <person name="Schranz E."/>
            <person name="Heidstra R."/>
            <person name="Miyata K."/>
            <person name="Fedorova E."/>
            <person name="Kohlen W."/>
            <person name="Bisseling T."/>
            <person name="Smit S."/>
            <person name="Geurts R."/>
        </authorList>
    </citation>
    <scope>NUCLEOTIDE SEQUENCE [LARGE SCALE GENOMIC DNA]</scope>
    <source>
        <strain evidence="3">cv. WU1-14</strain>
    </source>
</reference>
<dbReference type="AlphaFoldDB" id="A0A2P5D930"/>
<name>A0A2P5D930_PARAD</name>
<evidence type="ECO:0000313" key="2">
    <source>
        <dbReference type="EMBL" id="PON69778.1"/>
    </source>
</evidence>
<keyword evidence="3" id="KW-1185">Reference proteome</keyword>
<dbReference type="Pfam" id="PF13456">
    <property type="entry name" value="RVT_3"/>
    <property type="match status" value="1"/>
</dbReference>
<dbReference type="GO" id="GO:0004523">
    <property type="term" value="F:RNA-DNA hybrid ribonuclease activity"/>
    <property type="evidence" value="ECO:0007669"/>
    <property type="project" value="InterPro"/>
</dbReference>
<dbReference type="OrthoDB" id="1749524at2759"/>
<dbReference type="PANTHER" id="PTHR47074:SF48">
    <property type="entry name" value="POLYNUCLEOTIDYL TRANSFERASE, RIBONUCLEASE H-LIKE SUPERFAMILY PROTEIN"/>
    <property type="match status" value="1"/>
</dbReference>
<sequence>MEIWLMEYKSINKVKNVVRPCKSVNTRYVALAPNHNVDATMNSGSRHIDIGAVIRDSNGLVCGAFSSTLMGCSDTYVAECLAIREGVRFALQNNFFYVMDHCVPFFP</sequence>
<dbReference type="InterPro" id="IPR002156">
    <property type="entry name" value="RNaseH_domain"/>
</dbReference>